<name>A0A0G0TXI7_9BACT</name>
<dbReference type="Proteomes" id="UP000034881">
    <property type="component" value="Unassembled WGS sequence"/>
</dbReference>
<evidence type="ECO:0008006" key="3">
    <source>
        <dbReference type="Google" id="ProtNLM"/>
    </source>
</evidence>
<evidence type="ECO:0000313" key="2">
    <source>
        <dbReference type="Proteomes" id="UP000034881"/>
    </source>
</evidence>
<sequence length="642" mass="73405">MFLTDFLLFIVFQLLIVYPLGKTILNFMGMKFWLIPSLVFGVNIGIVVLTIAALILGYTNNYYLLPLIAVISLILFFLQIRNIKFSKFNIRGILKLPDLVVISTILLCVLIQSFIVFPNGVSTGGILRVKNVFTEDGMWHIAIINNLKKSIPPSNPIFAGEKLTNYNYFSDIYIAVIQKFTHIKTLTLYFKLIGPFLALLCAVSLYFILKVLTGNQIIAGMGVLLITLASTYYYIFGIFKPGLNINPSTFFGNDYVSRMVNYQLSFSYLIITSFLYLLLHRKDSFRFIIIASFLISSGIGFKSYGTILIIPALYIVGFYNIFRKKFDLIKIAFLSSIFIAVLVYLFLGSGQAIKTVFTFDPFWLIGNIFTDPLRFSSAGWAASRSYYLDSNNYPGIAYLYFKGLVIFLFTQFGLKILGFLYILKIKENKERDVILLISIIALTGIIMPLIFTQGGVKWNTIQFIWYSSFGLGILSVLLISGFQKKIGLKLILIILLSVWVSYLPGVLHYSKFYLSDAGNLTTYNFQGTQESYKAARFLSGQPDGVLLLDSKYSQTPFIMAISEKNAYFADESILSNLFLDWYTRDQRTKLFFDNFTSSEYKEKFLKENNISYVFTAKDTLRPARYLDNIFNNDEVWIYRTKF</sequence>
<reference evidence="1 2" key="1">
    <citation type="journal article" date="2015" name="Nature">
        <title>rRNA introns, odd ribosomes, and small enigmatic genomes across a large radiation of phyla.</title>
        <authorList>
            <person name="Brown C.T."/>
            <person name="Hug L.A."/>
            <person name="Thomas B.C."/>
            <person name="Sharon I."/>
            <person name="Castelle C.J."/>
            <person name="Singh A."/>
            <person name="Wilkins M.J."/>
            <person name="Williams K.H."/>
            <person name="Banfield J.F."/>
        </authorList>
    </citation>
    <scope>NUCLEOTIDE SEQUENCE [LARGE SCALE GENOMIC DNA]</scope>
</reference>
<accession>A0A0G0TXI7</accession>
<proteinExistence type="predicted"/>
<dbReference type="AlphaFoldDB" id="A0A0G0TXI7"/>
<protein>
    <recommendedName>
        <fullName evidence="3">Glycosyltransferase RgtA/B/C/D-like domain-containing protein</fullName>
    </recommendedName>
</protein>
<evidence type="ECO:0000313" key="1">
    <source>
        <dbReference type="EMBL" id="KKR42692.1"/>
    </source>
</evidence>
<organism evidence="1 2">
    <name type="scientific">Candidatus Daviesbacteria bacterium GW2011_GWC2_40_12</name>
    <dbReference type="NCBI Taxonomy" id="1618431"/>
    <lineage>
        <taxon>Bacteria</taxon>
        <taxon>Candidatus Daviesiibacteriota</taxon>
    </lineage>
</organism>
<comment type="caution">
    <text evidence="1">The sequence shown here is derived from an EMBL/GenBank/DDBJ whole genome shotgun (WGS) entry which is preliminary data.</text>
</comment>
<gene>
    <name evidence="1" type="ORF">UT77_C0001G0143</name>
</gene>
<dbReference type="EMBL" id="LBYB01000001">
    <property type="protein sequence ID" value="KKR42692.1"/>
    <property type="molecule type" value="Genomic_DNA"/>
</dbReference>